<proteinExistence type="predicted"/>
<dbReference type="Pfam" id="PF14223">
    <property type="entry name" value="Retrotran_gag_2"/>
    <property type="match status" value="1"/>
</dbReference>
<name>A0A103X0E1_CYNCS</name>
<dbReference type="EMBL" id="LEKV01006430">
    <property type="protein sequence ID" value="KVH81843.1"/>
    <property type="molecule type" value="Genomic_DNA"/>
</dbReference>
<gene>
    <name evidence="2" type="ORF">Ccrd_025479</name>
</gene>
<feature type="compositionally biased region" description="Gly residues" evidence="1">
    <location>
        <begin position="225"/>
        <end position="241"/>
    </location>
</feature>
<evidence type="ECO:0000256" key="1">
    <source>
        <dbReference type="SAM" id="MobiDB-lite"/>
    </source>
</evidence>
<organism evidence="2 3">
    <name type="scientific">Cynara cardunculus var. scolymus</name>
    <name type="common">Globe artichoke</name>
    <name type="synonym">Cynara scolymus</name>
    <dbReference type="NCBI Taxonomy" id="59895"/>
    <lineage>
        <taxon>Eukaryota</taxon>
        <taxon>Viridiplantae</taxon>
        <taxon>Streptophyta</taxon>
        <taxon>Embryophyta</taxon>
        <taxon>Tracheophyta</taxon>
        <taxon>Spermatophyta</taxon>
        <taxon>Magnoliopsida</taxon>
        <taxon>eudicotyledons</taxon>
        <taxon>Gunneridae</taxon>
        <taxon>Pentapetalae</taxon>
        <taxon>asterids</taxon>
        <taxon>campanulids</taxon>
        <taxon>Asterales</taxon>
        <taxon>Asteraceae</taxon>
        <taxon>Carduoideae</taxon>
        <taxon>Cardueae</taxon>
        <taxon>Carduinae</taxon>
        <taxon>Cynara</taxon>
    </lineage>
</organism>
<evidence type="ECO:0000313" key="2">
    <source>
        <dbReference type="EMBL" id="KVH81843.1"/>
    </source>
</evidence>
<reference evidence="2 3" key="1">
    <citation type="journal article" date="2016" name="Sci. Rep.">
        <title>The genome sequence of the outbreeding globe artichoke constructed de novo incorporating a phase-aware low-pass sequencing strategy of F1 progeny.</title>
        <authorList>
            <person name="Scaglione D."/>
            <person name="Reyes-Chin-Wo S."/>
            <person name="Acquadro A."/>
            <person name="Froenicke L."/>
            <person name="Portis E."/>
            <person name="Beitel C."/>
            <person name="Tirone M."/>
            <person name="Mauro R."/>
            <person name="Lo Monaco A."/>
            <person name="Mauromicale G."/>
            <person name="Faccioli P."/>
            <person name="Cattivelli L."/>
            <person name="Rieseberg L."/>
            <person name="Michelmore R."/>
            <person name="Lanteri S."/>
        </authorList>
    </citation>
    <scope>NUCLEOTIDE SEQUENCE [LARGE SCALE GENOMIC DNA]</scope>
    <source>
        <strain evidence="2">2C</strain>
    </source>
</reference>
<dbReference type="AlphaFoldDB" id="A0A103X0E1"/>
<dbReference type="OMA" id="NNIFRGR"/>
<evidence type="ECO:0000313" key="3">
    <source>
        <dbReference type="Proteomes" id="UP000243975"/>
    </source>
</evidence>
<sequence>MGDDKSKEGTTKSQSLHPAYSVTNINNKIRTLDGNKITYSSWVKFFRLHAIAYKVMNHFDVTPSPDKDDVGYDEWKEIDALVYSGFIAFNKTSLATSLKHEFTNLTLVKCSSIDDYYQKIKDITKNLGDVDNLVSHSRLVLQMIRGLPSEYEVVATFINQWSPKWDVARSMLQLELHKHASHQNPSQSAMVTPQTTHPTPNPISQNDQNHPQYYQLYDQNCTRSGGRGNQWSGGQGHGRSQGSGQRSTG</sequence>
<keyword evidence="3" id="KW-1185">Reference proteome</keyword>
<protein>
    <submittedName>
        <fullName evidence="2">Uncharacterized protein</fullName>
    </submittedName>
</protein>
<comment type="caution">
    <text evidence="2">The sequence shown here is derived from an EMBL/GenBank/DDBJ whole genome shotgun (WGS) entry which is preliminary data.</text>
</comment>
<dbReference type="Gramene" id="KVH81843">
    <property type="protein sequence ID" value="KVH81843"/>
    <property type="gene ID" value="Ccrd_025479"/>
</dbReference>
<feature type="region of interest" description="Disordered" evidence="1">
    <location>
        <begin position="178"/>
        <end position="249"/>
    </location>
</feature>
<accession>A0A103X0E1</accession>
<feature type="compositionally biased region" description="Polar residues" evidence="1">
    <location>
        <begin position="182"/>
        <end position="222"/>
    </location>
</feature>
<dbReference type="Proteomes" id="UP000243975">
    <property type="component" value="Unassembled WGS sequence"/>
</dbReference>
<dbReference type="PANTHER" id="PTHR47481:SF40">
    <property type="entry name" value="RETROTRANSPOSON GAG DOMAIN-CONTAINING PROTEIN"/>
    <property type="match status" value="1"/>
</dbReference>
<dbReference type="PANTHER" id="PTHR47481">
    <property type="match status" value="1"/>
</dbReference>